<keyword evidence="7 8" id="KW-0472">Membrane</keyword>
<keyword evidence="2" id="KW-1003">Cell membrane</keyword>
<dbReference type="NCBIfam" id="TIGR04128">
    <property type="entry name" value="exoso_Fjoh_1448"/>
    <property type="match status" value="1"/>
</dbReference>
<evidence type="ECO:0000256" key="7">
    <source>
        <dbReference type="ARBA" id="ARBA00023136"/>
    </source>
</evidence>
<feature type="transmembrane region" description="Helical" evidence="8">
    <location>
        <begin position="91"/>
        <end position="116"/>
    </location>
</feature>
<feature type="transmembrane region" description="Helical" evidence="8">
    <location>
        <begin position="123"/>
        <end position="149"/>
    </location>
</feature>
<evidence type="ECO:0000256" key="3">
    <source>
        <dbReference type="ARBA" id="ARBA00022670"/>
    </source>
</evidence>
<evidence type="ECO:0000256" key="5">
    <source>
        <dbReference type="ARBA" id="ARBA00022801"/>
    </source>
</evidence>
<protein>
    <submittedName>
        <fullName evidence="9">Exosortase family protein XrtF</fullName>
    </submittedName>
</protein>
<dbReference type="EMBL" id="JAVRHO010000004">
    <property type="protein sequence ID" value="MDT0645749.1"/>
    <property type="molecule type" value="Genomic_DNA"/>
</dbReference>
<gene>
    <name evidence="9" type="primary">xrtF</name>
    <name evidence="9" type="ORF">RM545_03525</name>
</gene>
<evidence type="ECO:0000313" key="10">
    <source>
        <dbReference type="Proteomes" id="UP001245285"/>
    </source>
</evidence>
<keyword evidence="10" id="KW-1185">Reference proteome</keyword>
<dbReference type="Proteomes" id="UP001245285">
    <property type="component" value="Unassembled WGS sequence"/>
</dbReference>
<evidence type="ECO:0000256" key="1">
    <source>
        <dbReference type="ARBA" id="ARBA00004651"/>
    </source>
</evidence>
<proteinExistence type="predicted"/>
<accession>A0ABU3CHB8</accession>
<dbReference type="InterPro" id="IPR026323">
    <property type="entry name" value="Exosortase-related_prot_XrtF"/>
</dbReference>
<feature type="transmembrane region" description="Helical" evidence="8">
    <location>
        <begin position="21"/>
        <end position="42"/>
    </location>
</feature>
<comment type="subcellular location">
    <subcellularLocation>
        <location evidence="1">Cell membrane</location>
        <topology evidence="1">Multi-pass membrane protein</topology>
    </subcellularLocation>
</comment>
<evidence type="ECO:0000256" key="4">
    <source>
        <dbReference type="ARBA" id="ARBA00022692"/>
    </source>
</evidence>
<keyword evidence="4 8" id="KW-0812">Transmembrane</keyword>
<sequence length="188" mass="21801">MLKPITFLLQLFRKYSSVLRFIFMFLGSYFVFSMFYNAYLIFFRSEKYFPDYLTHIVGEQSEALISSFNYTASVLPHQTEPSMKLFVNEVYLARIVEGCNSVSIIILFTAFILSFFGRLKSTIIYILAGAVIIYAMNIIRIAILAIGLYEYPQYSSILHSVVFPLIIYGTVFILWVIWVQIFSNSVKT</sequence>
<feature type="transmembrane region" description="Helical" evidence="8">
    <location>
        <begin position="161"/>
        <end position="182"/>
    </location>
</feature>
<organism evidence="9 10">
    <name type="scientific">Autumnicola lenta</name>
    <dbReference type="NCBI Taxonomy" id="3075593"/>
    <lineage>
        <taxon>Bacteria</taxon>
        <taxon>Pseudomonadati</taxon>
        <taxon>Bacteroidota</taxon>
        <taxon>Flavobacteriia</taxon>
        <taxon>Flavobacteriales</taxon>
        <taxon>Flavobacteriaceae</taxon>
        <taxon>Autumnicola</taxon>
    </lineage>
</organism>
<keyword evidence="3" id="KW-0645">Protease</keyword>
<dbReference type="InterPro" id="IPR026392">
    <property type="entry name" value="Exo/Archaeosortase_dom"/>
</dbReference>
<dbReference type="NCBIfam" id="TIGR04178">
    <property type="entry name" value="exo_archaeo"/>
    <property type="match status" value="1"/>
</dbReference>
<evidence type="ECO:0000256" key="6">
    <source>
        <dbReference type="ARBA" id="ARBA00022989"/>
    </source>
</evidence>
<evidence type="ECO:0000256" key="2">
    <source>
        <dbReference type="ARBA" id="ARBA00022475"/>
    </source>
</evidence>
<keyword evidence="5" id="KW-0378">Hydrolase</keyword>
<name>A0ABU3CHB8_9FLAO</name>
<evidence type="ECO:0000313" key="9">
    <source>
        <dbReference type="EMBL" id="MDT0645749.1"/>
    </source>
</evidence>
<evidence type="ECO:0000256" key="8">
    <source>
        <dbReference type="SAM" id="Phobius"/>
    </source>
</evidence>
<reference evidence="9 10" key="1">
    <citation type="submission" date="2023-09" db="EMBL/GenBank/DDBJ databases">
        <authorList>
            <person name="Rey-Velasco X."/>
        </authorList>
    </citation>
    <scope>NUCLEOTIDE SEQUENCE [LARGE SCALE GENOMIC DNA]</scope>
    <source>
        <strain evidence="9 10">F260</strain>
    </source>
</reference>
<keyword evidence="6 8" id="KW-1133">Transmembrane helix</keyword>
<comment type="caution">
    <text evidence="9">The sequence shown here is derived from an EMBL/GenBank/DDBJ whole genome shotgun (WGS) entry which is preliminary data.</text>
</comment>